<accession>A0AA42MV90</accession>
<evidence type="ECO:0000313" key="2">
    <source>
        <dbReference type="Proteomes" id="UP001159915"/>
    </source>
</evidence>
<organism evidence="1 2">
    <name type="scientific">Acinetobacter johnsonii</name>
    <dbReference type="NCBI Taxonomy" id="40214"/>
    <lineage>
        <taxon>Bacteria</taxon>
        <taxon>Pseudomonadati</taxon>
        <taxon>Pseudomonadota</taxon>
        <taxon>Gammaproteobacteria</taxon>
        <taxon>Moraxellales</taxon>
        <taxon>Moraxellaceae</taxon>
        <taxon>Acinetobacter</taxon>
    </lineage>
</organism>
<reference evidence="1" key="1">
    <citation type="submission" date="2022-09" db="EMBL/GenBank/DDBJ databases">
        <title>Intensive care unit water sources are persistently colonized with multi-drug resistant bacteria and are the site of extensive horizontal gene transfer of antibiotic resistance genes.</title>
        <authorList>
            <person name="Diorio-Toth L."/>
        </authorList>
    </citation>
    <scope>NUCLEOTIDE SEQUENCE</scope>
    <source>
        <strain evidence="1">GD03920</strain>
    </source>
</reference>
<name>A0AA42MV90_ACIJO</name>
<protein>
    <submittedName>
        <fullName evidence="1">AlpA family phage regulatory protein</fullName>
    </submittedName>
</protein>
<comment type="caution">
    <text evidence="1">The sequence shown here is derived from an EMBL/GenBank/DDBJ whole genome shotgun (WGS) entry which is preliminary data.</text>
</comment>
<dbReference type="RefSeq" id="WP_279670283.1">
    <property type="nucleotide sequence ID" value="NZ_JAOCBE010000001.1"/>
</dbReference>
<dbReference type="EMBL" id="JAOCBE010000001">
    <property type="protein sequence ID" value="MDH0969623.1"/>
    <property type="molecule type" value="Genomic_DNA"/>
</dbReference>
<dbReference type="AlphaFoldDB" id="A0AA42MV90"/>
<dbReference type="InterPro" id="IPR010260">
    <property type="entry name" value="AlpA"/>
</dbReference>
<dbReference type="Gene3D" id="1.10.238.160">
    <property type="match status" value="1"/>
</dbReference>
<dbReference type="Proteomes" id="UP001159915">
    <property type="component" value="Unassembled WGS sequence"/>
</dbReference>
<sequence>MSESTKKWLLLKEIASYSAQPEKQHVYKSGLNKGKVKIIKARPAKSGLLPVSEKTIWSWIRAGKFPKPIPLSESIRVWRVEEINEWISKKEEGITHE</sequence>
<gene>
    <name evidence="1" type="ORF">N5C10_10280</name>
</gene>
<proteinExistence type="predicted"/>
<dbReference type="Pfam" id="PF05930">
    <property type="entry name" value="Phage_AlpA"/>
    <property type="match status" value="1"/>
</dbReference>
<evidence type="ECO:0000313" key="1">
    <source>
        <dbReference type="EMBL" id="MDH0969623.1"/>
    </source>
</evidence>